<evidence type="ECO:0000313" key="3">
    <source>
        <dbReference type="EMBL" id="KAL3274924.1"/>
    </source>
</evidence>
<organism evidence="3 4">
    <name type="scientific">Cryptolaemus montrouzieri</name>
    <dbReference type="NCBI Taxonomy" id="559131"/>
    <lineage>
        <taxon>Eukaryota</taxon>
        <taxon>Metazoa</taxon>
        <taxon>Ecdysozoa</taxon>
        <taxon>Arthropoda</taxon>
        <taxon>Hexapoda</taxon>
        <taxon>Insecta</taxon>
        <taxon>Pterygota</taxon>
        <taxon>Neoptera</taxon>
        <taxon>Endopterygota</taxon>
        <taxon>Coleoptera</taxon>
        <taxon>Polyphaga</taxon>
        <taxon>Cucujiformia</taxon>
        <taxon>Coccinelloidea</taxon>
        <taxon>Coccinellidae</taxon>
        <taxon>Scymninae</taxon>
        <taxon>Scymnini</taxon>
        <taxon>Cryptolaemus</taxon>
    </lineage>
</organism>
<evidence type="ECO:0000256" key="1">
    <source>
        <dbReference type="SAM" id="MobiDB-lite"/>
    </source>
</evidence>
<feature type="region of interest" description="Disordered" evidence="1">
    <location>
        <begin position="51"/>
        <end position="73"/>
    </location>
</feature>
<accession>A0ABD2N9A5</accession>
<dbReference type="CDD" id="cd06257">
    <property type="entry name" value="DnaJ"/>
    <property type="match status" value="1"/>
</dbReference>
<dbReference type="Pfam" id="PF00226">
    <property type="entry name" value="DnaJ"/>
    <property type="match status" value="1"/>
</dbReference>
<dbReference type="Proteomes" id="UP001516400">
    <property type="component" value="Unassembled WGS sequence"/>
</dbReference>
<dbReference type="SUPFAM" id="SSF46565">
    <property type="entry name" value="Chaperone J-domain"/>
    <property type="match status" value="1"/>
</dbReference>
<evidence type="ECO:0000259" key="2">
    <source>
        <dbReference type="PROSITE" id="PS50076"/>
    </source>
</evidence>
<feature type="domain" description="J" evidence="2">
    <location>
        <begin position="88"/>
        <end position="152"/>
    </location>
</feature>
<dbReference type="InterPro" id="IPR036869">
    <property type="entry name" value="J_dom_sf"/>
</dbReference>
<dbReference type="InterPro" id="IPR051100">
    <property type="entry name" value="DnaJ_subfamily_B/C"/>
</dbReference>
<name>A0ABD2N9A5_9CUCU</name>
<evidence type="ECO:0000313" key="4">
    <source>
        <dbReference type="Proteomes" id="UP001516400"/>
    </source>
</evidence>
<dbReference type="PRINTS" id="PR00625">
    <property type="entry name" value="JDOMAIN"/>
</dbReference>
<comment type="caution">
    <text evidence="3">The sequence shown here is derived from an EMBL/GenBank/DDBJ whole genome shotgun (WGS) entry which is preliminary data.</text>
</comment>
<dbReference type="PANTHER" id="PTHR43908:SF3">
    <property type="entry name" value="AT29763P-RELATED"/>
    <property type="match status" value="1"/>
</dbReference>
<dbReference type="AlphaFoldDB" id="A0ABD2N9A5"/>
<gene>
    <name evidence="3" type="ORF">HHI36_019704</name>
</gene>
<dbReference type="SMART" id="SM00271">
    <property type="entry name" value="DnaJ"/>
    <property type="match status" value="1"/>
</dbReference>
<keyword evidence="4" id="KW-1185">Reference proteome</keyword>
<dbReference type="EMBL" id="JABFTP020000083">
    <property type="protein sequence ID" value="KAL3274924.1"/>
    <property type="molecule type" value="Genomic_DNA"/>
</dbReference>
<dbReference type="PROSITE" id="PS50076">
    <property type="entry name" value="DNAJ_2"/>
    <property type="match status" value="1"/>
</dbReference>
<dbReference type="PANTHER" id="PTHR43908">
    <property type="entry name" value="AT29763P-RELATED"/>
    <property type="match status" value="1"/>
</dbReference>
<reference evidence="3 4" key="1">
    <citation type="journal article" date="2021" name="BMC Biol.">
        <title>Horizontally acquired antibacterial genes associated with adaptive radiation of ladybird beetles.</title>
        <authorList>
            <person name="Li H.S."/>
            <person name="Tang X.F."/>
            <person name="Huang Y.H."/>
            <person name="Xu Z.Y."/>
            <person name="Chen M.L."/>
            <person name="Du X.Y."/>
            <person name="Qiu B.Y."/>
            <person name="Chen P.T."/>
            <person name="Zhang W."/>
            <person name="Slipinski A."/>
            <person name="Escalona H.E."/>
            <person name="Waterhouse R.M."/>
            <person name="Zwick A."/>
            <person name="Pang H."/>
        </authorList>
    </citation>
    <scope>NUCLEOTIDE SEQUENCE [LARGE SCALE GENOMIC DNA]</scope>
    <source>
        <strain evidence="3">SYSU2018</strain>
    </source>
</reference>
<dbReference type="InterPro" id="IPR001623">
    <property type="entry name" value="DnaJ_domain"/>
</dbReference>
<sequence length="222" mass="25146">MKSSKQLSDRTLKLVRRNEKLVRKHVEKSITQKAKDTRHLLKNVQFSTISSMKPVSTPGAPPKKKRLNQSVSPGTTDGIIHKVCSSCDFYEILGVRTDATEKEIKKSYKKLALILHPDKSQSPLAADAFKHIRNAVTTLTDPTKRILYDMYGSAMINASGSCYSFRSNLSGKYACESESNLEQNIFQDRPEGMGYNLSKKIFRFEINLQLEGALLRERELPY</sequence>
<dbReference type="Gene3D" id="1.10.287.110">
    <property type="entry name" value="DnaJ domain"/>
    <property type="match status" value="1"/>
</dbReference>
<proteinExistence type="predicted"/>
<protein>
    <recommendedName>
        <fullName evidence="2">J domain-containing protein</fullName>
    </recommendedName>
</protein>